<sequence length="33" mass="4107">MKRKFAVKYLTMRGKYYRKKFCCDNELLTEKTI</sequence>
<dbReference type="STRING" id="1123323.SAMN05216245_1056"/>
<protein>
    <submittedName>
        <fullName evidence="1">Uncharacterized protein</fullName>
    </submittedName>
</protein>
<keyword evidence="2" id="KW-1185">Reference proteome</keyword>
<organism evidence="1 2">
    <name type="scientific">Succiniclasticum ruminis DSM 9236</name>
    <dbReference type="NCBI Taxonomy" id="1123323"/>
    <lineage>
        <taxon>Bacteria</taxon>
        <taxon>Bacillati</taxon>
        <taxon>Bacillota</taxon>
        <taxon>Negativicutes</taxon>
        <taxon>Acidaminococcales</taxon>
        <taxon>Acidaminococcaceae</taxon>
        <taxon>Succiniclasticum</taxon>
    </lineage>
</organism>
<accession>A0A1I2A1H4</accession>
<dbReference type="EMBL" id="FONL01000005">
    <property type="protein sequence ID" value="SFE37699.1"/>
    <property type="molecule type" value="Genomic_DNA"/>
</dbReference>
<proteinExistence type="predicted"/>
<dbReference type="AlphaFoldDB" id="A0A1I2A1H4"/>
<evidence type="ECO:0000313" key="2">
    <source>
        <dbReference type="Proteomes" id="UP000198896"/>
    </source>
</evidence>
<gene>
    <name evidence="1" type="ORF">SAMN05216245_1056</name>
</gene>
<evidence type="ECO:0000313" key="1">
    <source>
        <dbReference type="EMBL" id="SFE37699.1"/>
    </source>
</evidence>
<reference evidence="1 2" key="1">
    <citation type="submission" date="2016-10" db="EMBL/GenBank/DDBJ databases">
        <authorList>
            <person name="de Groot N.N."/>
        </authorList>
    </citation>
    <scope>NUCLEOTIDE SEQUENCE [LARGE SCALE GENOMIC DNA]</scope>
    <source>
        <strain evidence="1 2">DSM 9236</strain>
    </source>
</reference>
<name>A0A1I2A1H4_9FIRM</name>
<dbReference type="Proteomes" id="UP000198896">
    <property type="component" value="Unassembled WGS sequence"/>
</dbReference>